<evidence type="ECO:0000313" key="6">
    <source>
        <dbReference type="EMBL" id="KAK2170827.1"/>
    </source>
</evidence>
<accession>A0AAD9NHT9</accession>
<dbReference type="PANTHER" id="PTHR45655">
    <property type="entry name" value="GUANYLATE CYCLASE SOLUBLE SUBUNIT BETA-2"/>
    <property type="match status" value="1"/>
</dbReference>
<dbReference type="InterPro" id="IPR011645">
    <property type="entry name" value="HNOB_dom_associated"/>
</dbReference>
<reference evidence="6" key="1">
    <citation type="journal article" date="2023" name="Mol. Biol. Evol.">
        <title>Third-Generation Sequencing Reveals the Adaptive Role of the Epigenome in Three Deep-Sea Polychaetes.</title>
        <authorList>
            <person name="Perez M."/>
            <person name="Aroh O."/>
            <person name="Sun Y."/>
            <person name="Lan Y."/>
            <person name="Juniper S.K."/>
            <person name="Young C.R."/>
            <person name="Angers B."/>
            <person name="Qian P.Y."/>
        </authorList>
    </citation>
    <scope>NUCLEOTIDE SEQUENCE</scope>
    <source>
        <strain evidence="6">R07B-5</strain>
    </source>
</reference>
<keyword evidence="2" id="KW-0547">Nucleotide-binding</keyword>
<sequence>MVMAGWQHASKLESLIEQQVDKCRLISENMRQLDAWRQKSESLLYSMLPQQIADRLRNGEDPVSTCEMFNEVTILFSYTLGFHEMCANTPATELVECINNIFITFDAVVEKHNVFKACLI</sequence>
<evidence type="ECO:0000256" key="1">
    <source>
        <dbReference type="ARBA" id="ARBA00012202"/>
    </source>
</evidence>
<evidence type="ECO:0000256" key="3">
    <source>
        <dbReference type="ARBA" id="ARBA00023239"/>
    </source>
</evidence>
<keyword evidence="3" id="KW-0456">Lyase</keyword>
<proteinExistence type="predicted"/>
<dbReference type="PROSITE" id="PS50125">
    <property type="entry name" value="GUANYLATE_CYCLASE_2"/>
    <property type="match status" value="1"/>
</dbReference>
<protein>
    <recommendedName>
        <fullName evidence="1">guanylate cyclase</fullName>
        <ecNumber evidence="1">4.6.1.2</ecNumber>
    </recommendedName>
</protein>
<dbReference type="AlphaFoldDB" id="A0AAD9NHT9"/>
<dbReference type="EC" id="4.6.1.2" evidence="1"/>
<evidence type="ECO:0000259" key="5">
    <source>
        <dbReference type="PROSITE" id="PS50125"/>
    </source>
</evidence>
<dbReference type="Gene3D" id="3.30.70.1230">
    <property type="entry name" value="Nucleotide cyclase"/>
    <property type="match status" value="1"/>
</dbReference>
<organism evidence="6 7">
    <name type="scientific">Ridgeia piscesae</name>
    <name type="common">Tubeworm</name>
    <dbReference type="NCBI Taxonomy" id="27915"/>
    <lineage>
        <taxon>Eukaryota</taxon>
        <taxon>Metazoa</taxon>
        <taxon>Spiralia</taxon>
        <taxon>Lophotrochozoa</taxon>
        <taxon>Annelida</taxon>
        <taxon>Polychaeta</taxon>
        <taxon>Sedentaria</taxon>
        <taxon>Canalipalpata</taxon>
        <taxon>Sabellida</taxon>
        <taxon>Siboglinidae</taxon>
        <taxon>Ridgeia</taxon>
    </lineage>
</organism>
<dbReference type="SUPFAM" id="SSF55073">
    <property type="entry name" value="Nucleotide cyclase"/>
    <property type="match status" value="1"/>
</dbReference>
<dbReference type="InterPro" id="IPR001054">
    <property type="entry name" value="A/G_cyclase"/>
</dbReference>
<dbReference type="InterPro" id="IPR029787">
    <property type="entry name" value="Nucleotide_cyclase"/>
</dbReference>
<dbReference type="Gene3D" id="6.10.250.780">
    <property type="match status" value="1"/>
</dbReference>
<dbReference type="PANTHER" id="PTHR45655:SF5">
    <property type="entry name" value="SOLUBLE GUANYLATE CYCLASE 89DA-RELATED"/>
    <property type="match status" value="1"/>
</dbReference>
<dbReference type="GO" id="GO:0008074">
    <property type="term" value="C:guanylate cyclase complex, soluble"/>
    <property type="evidence" value="ECO:0007669"/>
    <property type="project" value="TreeGrafter"/>
</dbReference>
<evidence type="ECO:0000313" key="7">
    <source>
        <dbReference type="Proteomes" id="UP001209878"/>
    </source>
</evidence>
<dbReference type="Pfam" id="PF07701">
    <property type="entry name" value="HNOBA"/>
    <property type="match status" value="1"/>
</dbReference>
<dbReference type="Proteomes" id="UP001209878">
    <property type="component" value="Unassembled WGS sequence"/>
</dbReference>
<dbReference type="GO" id="GO:0000166">
    <property type="term" value="F:nucleotide binding"/>
    <property type="evidence" value="ECO:0007669"/>
    <property type="project" value="UniProtKB-KW"/>
</dbReference>
<evidence type="ECO:0000256" key="4">
    <source>
        <dbReference type="ARBA" id="ARBA00023293"/>
    </source>
</evidence>
<dbReference type="Pfam" id="PF00211">
    <property type="entry name" value="Guanylate_cyc"/>
    <property type="match status" value="1"/>
</dbReference>
<name>A0AAD9NHT9_RIDPI</name>
<dbReference type="GO" id="GO:0070482">
    <property type="term" value="P:response to oxygen levels"/>
    <property type="evidence" value="ECO:0007669"/>
    <property type="project" value="TreeGrafter"/>
</dbReference>
<dbReference type="EMBL" id="JAODUO010001134">
    <property type="protein sequence ID" value="KAK2170827.1"/>
    <property type="molecule type" value="Genomic_DNA"/>
</dbReference>
<gene>
    <name evidence="6" type="ORF">NP493_1136g00001</name>
</gene>
<evidence type="ECO:0000256" key="2">
    <source>
        <dbReference type="ARBA" id="ARBA00022741"/>
    </source>
</evidence>
<comment type="caution">
    <text evidence="6">The sequence shown here is derived from an EMBL/GenBank/DDBJ whole genome shotgun (WGS) entry which is preliminary data.</text>
</comment>
<dbReference type="GO" id="GO:0019934">
    <property type="term" value="P:cGMP-mediated signaling"/>
    <property type="evidence" value="ECO:0007669"/>
    <property type="project" value="TreeGrafter"/>
</dbReference>
<keyword evidence="7" id="KW-1185">Reference proteome</keyword>
<feature type="domain" description="Guanylate cyclase" evidence="5">
    <location>
        <begin position="73"/>
        <end position="120"/>
    </location>
</feature>
<keyword evidence="4" id="KW-0141">cGMP biosynthesis</keyword>
<dbReference type="GO" id="GO:0004383">
    <property type="term" value="F:guanylate cyclase activity"/>
    <property type="evidence" value="ECO:0007669"/>
    <property type="project" value="UniProtKB-EC"/>
</dbReference>